<comment type="cofactor">
    <cofactor evidence="2 8">
        <name>FAD</name>
        <dbReference type="ChEBI" id="CHEBI:57692"/>
    </cofactor>
</comment>
<dbReference type="GO" id="GO:0047545">
    <property type="term" value="F:(S)-2-hydroxyglutarate dehydrogenase activity"/>
    <property type="evidence" value="ECO:0007669"/>
    <property type="project" value="TreeGrafter"/>
</dbReference>
<dbReference type="EMBL" id="WYDN01000010">
    <property type="protein sequence ID" value="NAZ16761.1"/>
    <property type="molecule type" value="Genomic_DNA"/>
</dbReference>
<dbReference type="Gene3D" id="3.50.50.60">
    <property type="entry name" value="FAD/NAD(P)-binding domain"/>
    <property type="match status" value="1"/>
</dbReference>
<name>A0A6L9G4T2_9MICC</name>
<protein>
    <recommendedName>
        <fullName evidence="8">Probable malate:quinone oxidoreductase</fullName>
        <ecNumber evidence="8">1.1.5.4</ecNumber>
    </recommendedName>
    <alternativeName>
        <fullName evidence="8">MQO</fullName>
    </alternativeName>
    <alternativeName>
        <fullName evidence="8">Malate dehydrogenase [quinone]</fullName>
    </alternativeName>
</protein>
<dbReference type="GO" id="GO:0008924">
    <property type="term" value="F:L-malate dehydrogenase (quinone) activity"/>
    <property type="evidence" value="ECO:0007669"/>
    <property type="project" value="UniProtKB-UniRule"/>
</dbReference>
<comment type="similarity">
    <text evidence="8">Belongs to the MQO family.</text>
</comment>
<dbReference type="NCBIfam" id="TIGR01320">
    <property type="entry name" value="mal_quin_oxido"/>
    <property type="match status" value="1"/>
</dbReference>
<sequence length="494" mass="52920">MLVPSVTSTESFDVVLIGAGVMSATLGTLINQLEPTWSIGLFENLDQAGLESSSPWNNAGTGHSALCELNYTAAKADGSVDPAKAIGINEQFQISRQFYSWAVENKRVAGNGFINALPHMSFVIGEDHSKYLQTRYDALKPNVLFDELEITNDLDTINEWTPLVAKGRDQSQKVAASRVVSGTDVDFGRLTADLTNSLGAAGASINFGHKVKNLKRDGAGWELTVKDKASGAVKTVKAKFVFVGAGGGALPLLQKSGIDEIKGFGGFPVSGQFLRCTDETIINQHHAKVYGQASVGAPPMSVPHLDTRFVDGKRSLMFGPYAGFSMNFLKSTGQMDLPLSLRPHNIIPMLAVAKDNMDLTTYLIKEVLKSRAKKDLSLAEYFPQADGSKWELITAGQRVQVIKKDAKKGGVLQFGTEVITSSDGTISGLLGASPGASTATPIMIGLLSRCFPKQFAGWESKLKDIVPSYGQKLNDNPALYAEVKAATDKALGLN</sequence>
<proteinExistence type="inferred from homology"/>
<evidence type="ECO:0000256" key="6">
    <source>
        <dbReference type="ARBA" id="ARBA00022827"/>
    </source>
</evidence>
<evidence type="ECO:0000256" key="3">
    <source>
        <dbReference type="ARBA" id="ARBA00005012"/>
    </source>
</evidence>
<dbReference type="Pfam" id="PF06039">
    <property type="entry name" value="Mqo"/>
    <property type="match status" value="1"/>
</dbReference>
<evidence type="ECO:0000313" key="9">
    <source>
        <dbReference type="EMBL" id="NAZ16761.1"/>
    </source>
</evidence>
<dbReference type="HAMAP" id="MF_00212">
    <property type="entry name" value="MQO"/>
    <property type="match status" value="1"/>
</dbReference>
<evidence type="ECO:0000256" key="8">
    <source>
        <dbReference type="HAMAP-Rule" id="MF_00212"/>
    </source>
</evidence>
<keyword evidence="6 8" id="KW-0274">FAD</keyword>
<dbReference type="NCBIfam" id="NF003610">
    <property type="entry name" value="PRK05257.3-1"/>
    <property type="match status" value="1"/>
</dbReference>
<dbReference type="NCBIfam" id="NF003606">
    <property type="entry name" value="PRK05257.2-1"/>
    <property type="match status" value="1"/>
</dbReference>
<reference evidence="9 10" key="1">
    <citation type="submission" date="2020-01" db="EMBL/GenBank/DDBJ databases">
        <title>Glutamicibacter soli M275.</title>
        <authorList>
            <person name="Meng X."/>
        </authorList>
    </citation>
    <scope>NUCLEOTIDE SEQUENCE [LARGE SCALE GENOMIC DNA]</scope>
    <source>
        <strain evidence="9 10">M275</strain>
    </source>
</reference>
<evidence type="ECO:0000256" key="2">
    <source>
        <dbReference type="ARBA" id="ARBA00001974"/>
    </source>
</evidence>
<dbReference type="NCBIfam" id="NF003605">
    <property type="entry name" value="PRK05257.1-4"/>
    <property type="match status" value="1"/>
</dbReference>
<keyword evidence="7 8" id="KW-0560">Oxidoreductase</keyword>
<evidence type="ECO:0000256" key="1">
    <source>
        <dbReference type="ARBA" id="ARBA00001139"/>
    </source>
</evidence>
<dbReference type="NCBIfam" id="NF003609">
    <property type="entry name" value="PRK05257.2-5"/>
    <property type="match status" value="1"/>
</dbReference>
<dbReference type="UniPathway" id="UPA00223">
    <property type="reaction ID" value="UER01008"/>
</dbReference>
<dbReference type="InterPro" id="IPR006231">
    <property type="entry name" value="MQO"/>
</dbReference>
<dbReference type="NCBIfam" id="NF003603">
    <property type="entry name" value="PRK05257.1-1"/>
    <property type="match status" value="1"/>
</dbReference>
<comment type="catalytic activity">
    <reaction evidence="1 8">
        <text>(S)-malate + a quinone = a quinol + oxaloacetate</text>
        <dbReference type="Rhea" id="RHEA:46012"/>
        <dbReference type="ChEBI" id="CHEBI:15589"/>
        <dbReference type="ChEBI" id="CHEBI:16452"/>
        <dbReference type="ChEBI" id="CHEBI:24646"/>
        <dbReference type="ChEBI" id="CHEBI:132124"/>
        <dbReference type="EC" id="1.1.5.4"/>
    </reaction>
</comment>
<dbReference type="SUPFAM" id="SSF51905">
    <property type="entry name" value="FAD/NAD(P)-binding domain"/>
    <property type="match status" value="1"/>
</dbReference>
<comment type="pathway">
    <text evidence="3 8">Carbohydrate metabolism; tricarboxylic acid cycle; oxaloacetate from (S)-malate (quinone route): step 1/1.</text>
</comment>
<dbReference type="Proteomes" id="UP000477543">
    <property type="component" value="Unassembled WGS sequence"/>
</dbReference>
<organism evidence="9 10">
    <name type="scientific">Glutamicibacter soli</name>
    <dbReference type="NCBI Taxonomy" id="453836"/>
    <lineage>
        <taxon>Bacteria</taxon>
        <taxon>Bacillati</taxon>
        <taxon>Actinomycetota</taxon>
        <taxon>Actinomycetes</taxon>
        <taxon>Micrococcales</taxon>
        <taxon>Micrococcaceae</taxon>
        <taxon>Glutamicibacter</taxon>
    </lineage>
</organism>
<dbReference type="PANTHER" id="PTHR43104">
    <property type="entry name" value="L-2-HYDROXYGLUTARATE DEHYDROGENASE, MITOCHONDRIAL"/>
    <property type="match status" value="1"/>
</dbReference>
<dbReference type="InterPro" id="IPR036188">
    <property type="entry name" value="FAD/NAD-bd_sf"/>
</dbReference>
<dbReference type="GO" id="GO:0006099">
    <property type="term" value="P:tricarboxylic acid cycle"/>
    <property type="evidence" value="ECO:0007669"/>
    <property type="project" value="UniProtKB-UniRule"/>
</dbReference>
<comment type="caution">
    <text evidence="9">The sequence shown here is derived from an EMBL/GenBank/DDBJ whole genome shotgun (WGS) entry which is preliminary data.</text>
</comment>
<keyword evidence="4 8" id="KW-0816">Tricarboxylic acid cycle</keyword>
<dbReference type="AlphaFoldDB" id="A0A6L9G4T2"/>
<evidence type="ECO:0000313" key="10">
    <source>
        <dbReference type="Proteomes" id="UP000477543"/>
    </source>
</evidence>
<dbReference type="PANTHER" id="PTHR43104:SF2">
    <property type="entry name" value="L-2-HYDROXYGLUTARATE DEHYDROGENASE, MITOCHONDRIAL"/>
    <property type="match status" value="1"/>
</dbReference>
<keyword evidence="5 8" id="KW-0285">Flavoprotein</keyword>
<evidence type="ECO:0000256" key="5">
    <source>
        <dbReference type="ARBA" id="ARBA00022630"/>
    </source>
</evidence>
<gene>
    <name evidence="8" type="primary">mqo</name>
    <name evidence="9" type="ORF">GT020_11900</name>
</gene>
<dbReference type="EC" id="1.1.5.4" evidence="8"/>
<evidence type="ECO:0000256" key="7">
    <source>
        <dbReference type="ARBA" id="ARBA00023002"/>
    </source>
</evidence>
<dbReference type="NCBIfam" id="NF003611">
    <property type="entry name" value="PRK05257.3-2"/>
    <property type="match status" value="1"/>
</dbReference>
<dbReference type="NCBIfam" id="NF009875">
    <property type="entry name" value="PRK13339.1"/>
    <property type="match status" value="1"/>
</dbReference>
<accession>A0A6L9G4T2</accession>
<evidence type="ECO:0000256" key="4">
    <source>
        <dbReference type="ARBA" id="ARBA00022532"/>
    </source>
</evidence>